<evidence type="ECO:0000256" key="4">
    <source>
        <dbReference type="ARBA" id="ARBA00022490"/>
    </source>
</evidence>
<dbReference type="InterPro" id="IPR033877">
    <property type="entry name" value="Frm2/Hbn1"/>
</dbReference>
<dbReference type="CDD" id="cd02140">
    <property type="entry name" value="Frm2-like"/>
    <property type="match status" value="1"/>
</dbReference>
<evidence type="ECO:0000256" key="2">
    <source>
        <dbReference type="ARBA" id="ARBA00004496"/>
    </source>
</evidence>
<dbReference type="OMA" id="EHANAMH"/>
<dbReference type="Proteomes" id="UP000012174">
    <property type="component" value="Unassembled WGS sequence"/>
</dbReference>
<accession>M7T0M2</accession>
<keyword evidence="9" id="KW-1185">Reference proteome</keyword>
<dbReference type="STRING" id="1287681.M7T0M2"/>
<dbReference type="GO" id="GO:0034599">
    <property type="term" value="P:cellular response to oxidative stress"/>
    <property type="evidence" value="ECO:0007669"/>
    <property type="project" value="InterPro"/>
</dbReference>
<organism evidence="8 9">
    <name type="scientific">Eutypa lata (strain UCR-EL1)</name>
    <name type="common">Grapevine dieback disease fungus</name>
    <name type="synonym">Eutypa armeniacae</name>
    <dbReference type="NCBI Taxonomy" id="1287681"/>
    <lineage>
        <taxon>Eukaryota</taxon>
        <taxon>Fungi</taxon>
        <taxon>Dikarya</taxon>
        <taxon>Ascomycota</taxon>
        <taxon>Pezizomycotina</taxon>
        <taxon>Sordariomycetes</taxon>
        <taxon>Xylariomycetidae</taxon>
        <taxon>Xylariales</taxon>
        <taxon>Diatrypaceae</taxon>
        <taxon>Eutypa</taxon>
    </lineage>
</organism>
<dbReference type="Gene3D" id="3.40.109.10">
    <property type="entry name" value="NADH Oxidase"/>
    <property type="match status" value="1"/>
</dbReference>
<name>M7T0M2_EUTLA</name>
<feature type="domain" description="Nitroreductase" evidence="7">
    <location>
        <begin position="9"/>
        <end position="177"/>
    </location>
</feature>
<reference evidence="9" key="1">
    <citation type="journal article" date="2013" name="Genome Announc.">
        <title>Draft genome sequence of the grapevine dieback fungus Eutypa lata UCR-EL1.</title>
        <authorList>
            <person name="Blanco-Ulate B."/>
            <person name="Rolshausen P.E."/>
            <person name="Cantu D."/>
        </authorList>
    </citation>
    <scope>NUCLEOTIDE SEQUENCE [LARGE SCALE GENOMIC DNA]</scope>
    <source>
        <strain evidence="9">UCR-EL1</strain>
    </source>
</reference>
<dbReference type="FunFam" id="3.40.109.10:FF:000001">
    <property type="entry name" value="Nitroreductase family"/>
    <property type="match status" value="1"/>
</dbReference>
<dbReference type="AlphaFoldDB" id="M7T0M2"/>
<dbReference type="GO" id="GO:0005634">
    <property type="term" value="C:nucleus"/>
    <property type="evidence" value="ECO:0007669"/>
    <property type="project" value="UniProtKB-SubCell"/>
</dbReference>
<evidence type="ECO:0000256" key="3">
    <source>
        <dbReference type="ARBA" id="ARBA00007118"/>
    </source>
</evidence>
<evidence type="ECO:0000256" key="6">
    <source>
        <dbReference type="ARBA" id="ARBA00023242"/>
    </source>
</evidence>
<evidence type="ECO:0000256" key="1">
    <source>
        <dbReference type="ARBA" id="ARBA00004123"/>
    </source>
</evidence>
<dbReference type="eggNOG" id="ENOG502RYI9">
    <property type="taxonomic scope" value="Eukaryota"/>
</dbReference>
<dbReference type="OrthoDB" id="2138173at2759"/>
<comment type="subcellular location">
    <subcellularLocation>
        <location evidence="2">Cytoplasm</location>
    </subcellularLocation>
    <subcellularLocation>
        <location evidence="1">Nucleus</location>
    </subcellularLocation>
</comment>
<dbReference type="EMBL" id="KB705880">
    <property type="protein sequence ID" value="EMR70373.1"/>
    <property type="molecule type" value="Genomic_DNA"/>
</dbReference>
<gene>
    <name evidence="8" type="ORF">UCREL1_2589</name>
</gene>
<dbReference type="SUPFAM" id="SSF55469">
    <property type="entry name" value="FMN-dependent nitroreductase-like"/>
    <property type="match status" value="1"/>
</dbReference>
<proteinExistence type="inferred from homology"/>
<keyword evidence="4" id="KW-0963">Cytoplasm</keyword>
<sequence>MADQYLAQITSRRTCYSLGREVPVNDDRILEIAREVIKHTPSSFNCQATRFVILLRDEHVKFWEIAKECFKATMPQDEYKEYEKKLLQRQAAYGTVLLFEDLNVIRDYQVRNPRFKWHLLQFSEHNNAMQAFNLWTAFHLEGLGCNLQHINPVVDQRIVSEWDISPQWSLKAQLVFGSRVGGPPSEKTFVPTESRIFVYGADGEVAKK</sequence>
<dbReference type="GO" id="GO:0005737">
    <property type="term" value="C:cytoplasm"/>
    <property type="evidence" value="ECO:0007669"/>
    <property type="project" value="UniProtKB-SubCell"/>
</dbReference>
<evidence type="ECO:0000256" key="5">
    <source>
        <dbReference type="ARBA" id="ARBA00023002"/>
    </source>
</evidence>
<protein>
    <submittedName>
        <fullName evidence="8">Putative nitroreductase family protein</fullName>
    </submittedName>
</protein>
<dbReference type="PANTHER" id="PTHR43035:SF1">
    <property type="entry name" value="FATTY ACID REPRESSION MUTANT PROTEIN 2-RELATED"/>
    <property type="match status" value="1"/>
</dbReference>
<evidence type="ECO:0000313" key="9">
    <source>
        <dbReference type="Proteomes" id="UP000012174"/>
    </source>
</evidence>
<comment type="similarity">
    <text evidence="3">Belongs to the nitroreductase family.</text>
</comment>
<evidence type="ECO:0000313" key="8">
    <source>
        <dbReference type="EMBL" id="EMR70373.1"/>
    </source>
</evidence>
<dbReference type="GO" id="GO:0016491">
    <property type="term" value="F:oxidoreductase activity"/>
    <property type="evidence" value="ECO:0007669"/>
    <property type="project" value="UniProtKB-KW"/>
</dbReference>
<dbReference type="Pfam" id="PF00881">
    <property type="entry name" value="Nitroreductase"/>
    <property type="match status" value="1"/>
</dbReference>
<evidence type="ECO:0000259" key="7">
    <source>
        <dbReference type="Pfam" id="PF00881"/>
    </source>
</evidence>
<dbReference type="InterPro" id="IPR029479">
    <property type="entry name" value="Nitroreductase"/>
</dbReference>
<dbReference type="HOGENOM" id="CLU_073125_1_0_1"/>
<dbReference type="KEGG" id="ela:UCREL1_2589"/>
<dbReference type="PANTHER" id="PTHR43035">
    <property type="entry name" value="FATTY ACID REPRESSION MUTANT PROTEIN 2-RELATED"/>
    <property type="match status" value="1"/>
</dbReference>
<dbReference type="InterPro" id="IPR000415">
    <property type="entry name" value="Nitroreductase-like"/>
</dbReference>
<keyword evidence="5" id="KW-0560">Oxidoreductase</keyword>
<keyword evidence="6" id="KW-0539">Nucleus</keyword>